<dbReference type="Pfam" id="PF07258">
    <property type="entry name" value="COMM_domain"/>
    <property type="match status" value="1"/>
</dbReference>
<dbReference type="STRING" id="1890364.A0A2P6NUN7"/>
<dbReference type="FunCoup" id="A0A2P6NUN7">
    <property type="interactions" value="19"/>
</dbReference>
<comment type="function">
    <text evidence="1">Scaffold protein in the commander complex that is essential for endosomal recycling of transmembrane cargos; the commander complex is composed of the CCC subcomplex and the retriever subcomplex.</text>
</comment>
<evidence type="ECO:0000313" key="4">
    <source>
        <dbReference type="Proteomes" id="UP000241769"/>
    </source>
</evidence>
<dbReference type="PROSITE" id="PS51269">
    <property type="entry name" value="COMM"/>
    <property type="match status" value="1"/>
</dbReference>
<dbReference type="InParanoid" id="A0A2P6NUN7"/>
<dbReference type="PANTHER" id="PTHR12333:SF0">
    <property type="entry name" value="COMM DOMAIN-CONTAINING PROTEIN 10"/>
    <property type="match status" value="1"/>
</dbReference>
<sequence length="202" mass="23038">MASETNIFGTNQRFKDAVDLINTLPDDRFPLVLVRLIQKLHLKNEDPFTTAEKEQLQNVFSLKAADVQAVIDSCSFIFEQAAYYAVKSDIFGFQLEKSGFSSGKVNAFQNVWSDGASDLLSRLRKQTLIPQQLSDVSWRFHMQMAQSTLSKLKEPSALFRLHLKSTSGEESDRAVNLEFGREELFSFFTKLEMIQEQLDNLV</sequence>
<evidence type="ECO:0000313" key="3">
    <source>
        <dbReference type="EMBL" id="PRP87683.1"/>
    </source>
</evidence>
<protein>
    <recommendedName>
        <fullName evidence="2">COMM domain-containing protein</fullName>
    </recommendedName>
</protein>
<dbReference type="InterPro" id="IPR037361">
    <property type="entry name" value="COMMD10"/>
</dbReference>
<accession>A0A2P6NUN7</accession>
<proteinExistence type="predicted"/>
<dbReference type="Pfam" id="PF21672">
    <property type="entry name" value="COMM_HN"/>
    <property type="match status" value="1"/>
</dbReference>
<dbReference type="InterPro" id="IPR017920">
    <property type="entry name" value="COMM"/>
</dbReference>
<name>A0A2P6NUN7_9EUKA</name>
<organism evidence="3 4">
    <name type="scientific">Planoprotostelium fungivorum</name>
    <dbReference type="NCBI Taxonomy" id="1890364"/>
    <lineage>
        <taxon>Eukaryota</taxon>
        <taxon>Amoebozoa</taxon>
        <taxon>Evosea</taxon>
        <taxon>Variosea</taxon>
        <taxon>Cavosteliida</taxon>
        <taxon>Cavosteliaceae</taxon>
        <taxon>Planoprotostelium</taxon>
    </lineage>
</organism>
<evidence type="ECO:0000256" key="1">
    <source>
        <dbReference type="ARBA" id="ARBA00093300"/>
    </source>
</evidence>
<reference evidence="3 4" key="1">
    <citation type="journal article" date="2018" name="Genome Biol. Evol.">
        <title>Multiple Roots of Fruiting Body Formation in Amoebozoa.</title>
        <authorList>
            <person name="Hillmann F."/>
            <person name="Forbes G."/>
            <person name="Novohradska S."/>
            <person name="Ferling I."/>
            <person name="Riege K."/>
            <person name="Groth M."/>
            <person name="Westermann M."/>
            <person name="Marz M."/>
            <person name="Spaller T."/>
            <person name="Winckler T."/>
            <person name="Schaap P."/>
            <person name="Glockner G."/>
        </authorList>
    </citation>
    <scope>NUCLEOTIDE SEQUENCE [LARGE SCALE GENOMIC DNA]</scope>
    <source>
        <strain evidence="3 4">Jena</strain>
    </source>
</reference>
<comment type="caution">
    <text evidence="3">The sequence shown here is derived from an EMBL/GenBank/DDBJ whole genome shotgun (WGS) entry which is preliminary data.</text>
</comment>
<evidence type="ECO:0000259" key="2">
    <source>
        <dbReference type="PROSITE" id="PS51269"/>
    </source>
</evidence>
<dbReference type="Proteomes" id="UP000241769">
    <property type="component" value="Unassembled WGS sequence"/>
</dbReference>
<dbReference type="OrthoDB" id="77522at2759"/>
<gene>
    <name evidence="3" type="ORF">PROFUN_02383</name>
</gene>
<dbReference type="PANTHER" id="PTHR12333">
    <property type="entry name" value="COMM DOMAIN CONTAINING PROTEIN 10"/>
    <property type="match status" value="1"/>
</dbReference>
<feature type="domain" description="COMM" evidence="2">
    <location>
        <begin position="132"/>
        <end position="202"/>
    </location>
</feature>
<dbReference type="EMBL" id="MDYQ01000018">
    <property type="protein sequence ID" value="PRP87683.1"/>
    <property type="molecule type" value="Genomic_DNA"/>
</dbReference>
<dbReference type="AlphaFoldDB" id="A0A2P6NUN7"/>
<keyword evidence="4" id="KW-1185">Reference proteome</keyword>